<feature type="transmembrane region" description="Helical" evidence="1">
    <location>
        <begin position="46"/>
        <end position="63"/>
    </location>
</feature>
<reference evidence="3 4" key="1">
    <citation type="submission" date="2019-02" db="EMBL/GenBank/DDBJ databases">
        <title>Deep-cultivation of Planctomycetes and their phenomic and genomic characterization uncovers novel biology.</title>
        <authorList>
            <person name="Wiegand S."/>
            <person name="Jogler M."/>
            <person name="Boedeker C."/>
            <person name="Pinto D."/>
            <person name="Vollmers J."/>
            <person name="Rivas-Marin E."/>
            <person name="Kohn T."/>
            <person name="Peeters S.H."/>
            <person name="Heuer A."/>
            <person name="Rast P."/>
            <person name="Oberbeckmann S."/>
            <person name="Bunk B."/>
            <person name="Jeske O."/>
            <person name="Meyerdierks A."/>
            <person name="Storesund J.E."/>
            <person name="Kallscheuer N."/>
            <person name="Luecker S."/>
            <person name="Lage O.M."/>
            <person name="Pohl T."/>
            <person name="Merkel B.J."/>
            <person name="Hornburger P."/>
            <person name="Mueller R.-W."/>
            <person name="Bruemmer F."/>
            <person name="Labrenz M."/>
            <person name="Spormann A.M."/>
            <person name="Op den Camp H."/>
            <person name="Overmann J."/>
            <person name="Amann R."/>
            <person name="Jetten M.S.M."/>
            <person name="Mascher T."/>
            <person name="Medema M.H."/>
            <person name="Devos D.P."/>
            <person name="Kaster A.-K."/>
            <person name="Ovreas L."/>
            <person name="Rohde M."/>
            <person name="Galperin M.Y."/>
            <person name="Jogler C."/>
        </authorList>
    </citation>
    <scope>NUCLEOTIDE SEQUENCE [LARGE SCALE GENOMIC DNA]</scope>
    <source>
        <strain evidence="3 4">K23_9</strain>
    </source>
</reference>
<dbReference type="EMBL" id="CP036526">
    <property type="protein sequence ID" value="QDT11051.1"/>
    <property type="molecule type" value="Genomic_DNA"/>
</dbReference>
<name>A0A517NVA0_9BACT</name>
<feature type="transmembrane region" description="Helical" evidence="1">
    <location>
        <begin position="105"/>
        <end position="124"/>
    </location>
</feature>
<dbReference type="PANTHER" id="PTHR28008:SF1">
    <property type="entry name" value="DOMAIN PROTEIN, PUTATIVE (AFU_ORTHOLOGUE AFUA_3G10980)-RELATED"/>
    <property type="match status" value="1"/>
</dbReference>
<keyword evidence="1" id="KW-0472">Membrane</keyword>
<evidence type="ECO:0000259" key="2">
    <source>
        <dbReference type="Pfam" id="PF04892"/>
    </source>
</evidence>
<feature type="domain" description="VanZ-like" evidence="2">
    <location>
        <begin position="43"/>
        <end position="119"/>
    </location>
</feature>
<keyword evidence="1" id="KW-0812">Transmembrane</keyword>
<evidence type="ECO:0000313" key="3">
    <source>
        <dbReference type="EMBL" id="QDT11051.1"/>
    </source>
</evidence>
<dbReference type="InterPro" id="IPR006976">
    <property type="entry name" value="VanZ-like"/>
</dbReference>
<sequence length="143" mass="15727">MPSIRKMTIFGVRVVLIVLVVYWLTIFAGTHLAHPPEISSTINDKVKHFVAYLGLTVLLSAVLDLPARKRWWIIVIAIVATYGIVDELTQQLVPGRVADVKDYVADLVGMIVGLGLYVTATKLFPAKSDIAKSDIAKSDIPDR</sequence>
<dbReference type="OrthoDB" id="288647at2"/>
<organism evidence="3 4">
    <name type="scientific">Stieleria marina</name>
    <dbReference type="NCBI Taxonomy" id="1930275"/>
    <lineage>
        <taxon>Bacteria</taxon>
        <taxon>Pseudomonadati</taxon>
        <taxon>Planctomycetota</taxon>
        <taxon>Planctomycetia</taxon>
        <taxon>Pirellulales</taxon>
        <taxon>Pirellulaceae</taxon>
        <taxon>Stieleria</taxon>
    </lineage>
</organism>
<feature type="transmembrane region" description="Helical" evidence="1">
    <location>
        <begin position="70"/>
        <end position="85"/>
    </location>
</feature>
<proteinExistence type="predicted"/>
<evidence type="ECO:0000256" key="1">
    <source>
        <dbReference type="SAM" id="Phobius"/>
    </source>
</evidence>
<keyword evidence="1" id="KW-1133">Transmembrane helix</keyword>
<dbReference type="Pfam" id="PF04892">
    <property type="entry name" value="VanZ"/>
    <property type="match status" value="1"/>
</dbReference>
<dbReference type="AlphaFoldDB" id="A0A517NVA0"/>
<dbReference type="NCBIfam" id="NF037970">
    <property type="entry name" value="vanZ_1"/>
    <property type="match status" value="1"/>
</dbReference>
<dbReference type="Proteomes" id="UP000319817">
    <property type="component" value="Chromosome"/>
</dbReference>
<evidence type="ECO:0000313" key="4">
    <source>
        <dbReference type="Proteomes" id="UP000319817"/>
    </source>
</evidence>
<dbReference type="PANTHER" id="PTHR28008">
    <property type="entry name" value="DOMAIN PROTEIN, PUTATIVE (AFU_ORTHOLOGUE AFUA_3G10980)-RELATED"/>
    <property type="match status" value="1"/>
</dbReference>
<feature type="transmembrane region" description="Helical" evidence="1">
    <location>
        <begin position="12"/>
        <end position="34"/>
    </location>
</feature>
<gene>
    <name evidence="3" type="ORF">K239x_30450</name>
</gene>
<accession>A0A517NVA0</accession>
<protein>
    <submittedName>
        <fullName evidence="3">VanZ like family protein</fullName>
    </submittedName>
</protein>
<keyword evidence="4" id="KW-1185">Reference proteome</keyword>